<dbReference type="RefSeq" id="WP_290313381.1">
    <property type="nucleotide sequence ID" value="NZ_JAUFQC010000027.1"/>
</dbReference>
<dbReference type="Proteomes" id="UP001238540">
    <property type="component" value="Unassembled WGS sequence"/>
</dbReference>
<name>A0ABT8C0I6_9VIBR</name>
<accession>A0ABT8C0I6</accession>
<proteinExistence type="predicted"/>
<organism evidence="1 2">
    <name type="scientific">Vibrio ostreicida</name>
    <dbReference type="NCBI Taxonomy" id="526588"/>
    <lineage>
        <taxon>Bacteria</taxon>
        <taxon>Pseudomonadati</taxon>
        <taxon>Pseudomonadota</taxon>
        <taxon>Gammaproteobacteria</taxon>
        <taxon>Vibrionales</taxon>
        <taxon>Vibrionaceae</taxon>
        <taxon>Vibrio</taxon>
    </lineage>
</organism>
<dbReference type="EMBL" id="JAUFQC010000027">
    <property type="protein sequence ID" value="MDN3612448.1"/>
    <property type="molecule type" value="Genomic_DNA"/>
</dbReference>
<evidence type="ECO:0000313" key="1">
    <source>
        <dbReference type="EMBL" id="MDN3612448.1"/>
    </source>
</evidence>
<keyword evidence="2" id="KW-1185">Reference proteome</keyword>
<gene>
    <name evidence="1" type="ORF">QWZ16_22880</name>
</gene>
<comment type="caution">
    <text evidence="1">The sequence shown here is derived from an EMBL/GenBank/DDBJ whole genome shotgun (WGS) entry which is preliminary data.</text>
</comment>
<sequence length="42" mass="4564">MNVVIIVSLNIDYSGSPDQVTLNGMLSVATVPWLSKDNRSTK</sequence>
<evidence type="ECO:0000313" key="2">
    <source>
        <dbReference type="Proteomes" id="UP001238540"/>
    </source>
</evidence>
<reference evidence="2" key="1">
    <citation type="journal article" date="2019" name="Int. J. Syst. Evol. Microbiol.">
        <title>The Global Catalogue of Microorganisms (GCM) 10K type strain sequencing project: providing services to taxonomists for standard genome sequencing and annotation.</title>
        <authorList>
            <consortium name="The Broad Institute Genomics Platform"/>
            <consortium name="The Broad Institute Genome Sequencing Center for Infectious Disease"/>
            <person name="Wu L."/>
            <person name="Ma J."/>
        </authorList>
    </citation>
    <scope>NUCLEOTIDE SEQUENCE [LARGE SCALE GENOMIC DNA]</scope>
    <source>
        <strain evidence="2">CECT 7398</strain>
    </source>
</reference>
<protein>
    <submittedName>
        <fullName evidence="1">Uncharacterized protein</fullName>
    </submittedName>
</protein>